<protein>
    <submittedName>
        <fullName evidence="3">Glycosyltransferase family 4 protein</fullName>
    </submittedName>
</protein>
<dbReference type="RefSeq" id="WP_167999237.1">
    <property type="nucleotide sequence ID" value="NZ_JAATEO010000002.1"/>
</dbReference>
<evidence type="ECO:0000313" key="4">
    <source>
        <dbReference type="Proteomes" id="UP000783871"/>
    </source>
</evidence>
<reference evidence="3 4" key="1">
    <citation type="submission" date="2020-03" db="EMBL/GenBank/DDBJ databases">
        <title>WGS of actinomycetes isolated from Thailand.</title>
        <authorList>
            <person name="Thawai C."/>
        </authorList>
    </citation>
    <scope>NUCLEOTIDE SEQUENCE [LARGE SCALE GENOMIC DNA]</scope>
    <source>
        <strain evidence="3 4">HSS6-12</strain>
    </source>
</reference>
<dbReference type="EMBL" id="JAATEO010000002">
    <property type="protein sequence ID" value="NJP30809.1"/>
    <property type="molecule type" value="Genomic_DNA"/>
</dbReference>
<dbReference type="Gene3D" id="3.40.50.2000">
    <property type="entry name" value="Glycogen Phosphorylase B"/>
    <property type="match status" value="1"/>
</dbReference>
<dbReference type="Pfam" id="PF00534">
    <property type="entry name" value="Glycos_transf_1"/>
    <property type="match status" value="1"/>
</dbReference>
<dbReference type="PANTHER" id="PTHR46401">
    <property type="entry name" value="GLYCOSYLTRANSFERASE WBBK-RELATED"/>
    <property type="match status" value="1"/>
</dbReference>
<name>A0ABX0Z1C7_9ACTN</name>
<evidence type="ECO:0000256" key="1">
    <source>
        <dbReference type="ARBA" id="ARBA00022679"/>
    </source>
</evidence>
<evidence type="ECO:0000259" key="2">
    <source>
        <dbReference type="Pfam" id="PF00534"/>
    </source>
</evidence>
<keyword evidence="4" id="KW-1185">Reference proteome</keyword>
<organism evidence="3 4">
    <name type="scientific">Micromonospora thermarum</name>
    <dbReference type="NCBI Taxonomy" id="2720024"/>
    <lineage>
        <taxon>Bacteria</taxon>
        <taxon>Bacillati</taxon>
        <taxon>Actinomycetota</taxon>
        <taxon>Actinomycetes</taxon>
        <taxon>Micromonosporales</taxon>
        <taxon>Micromonosporaceae</taxon>
        <taxon>Micromonospora</taxon>
    </lineage>
</organism>
<gene>
    <name evidence="3" type="ORF">HCJ94_02090</name>
</gene>
<dbReference type="Proteomes" id="UP000783871">
    <property type="component" value="Unassembled WGS sequence"/>
</dbReference>
<proteinExistence type="predicted"/>
<dbReference type="InterPro" id="IPR001296">
    <property type="entry name" value="Glyco_trans_1"/>
</dbReference>
<dbReference type="SUPFAM" id="SSF53756">
    <property type="entry name" value="UDP-Glycosyltransferase/glycogen phosphorylase"/>
    <property type="match status" value="1"/>
</dbReference>
<dbReference type="CDD" id="cd03809">
    <property type="entry name" value="GT4_MtfB-like"/>
    <property type="match status" value="1"/>
</dbReference>
<sequence length="319" mass="34332">MIAIDTRWIGAHGIGRYAAEVIGRLRVEWEALDAKGNPASPIGVLKRPTTRSGKGIGLLYSPGYMGFRGVTQQIVTVHDLIHLQTRWPQRARYLAYYEQFLKPLIRRNGIVLTVSETSRDAIREWIGDPDVDIVNTGNGLSEAFTVDGPASAEGKPYFLYVGNLKGHKNVEVVLRALAFIDDFSMVMVCGDSDGARELTARLGVADRVTHVSGVDDATLAQLYRGASATVVPSLIEGFGLPALESLACGTQVVYWKGCPSVAEICGPHGISVSGADDAQEWAFAMTNAAGLPAPNYDSSPYSWPAVAARVNDVLEGRQA</sequence>
<comment type="caution">
    <text evidence="3">The sequence shown here is derived from an EMBL/GenBank/DDBJ whole genome shotgun (WGS) entry which is preliminary data.</text>
</comment>
<evidence type="ECO:0000313" key="3">
    <source>
        <dbReference type="EMBL" id="NJP30809.1"/>
    </source>
</evidence>
<dbReference type="PANTHER" id="PTHR46401:SF2">
    <property type="entry name" value="GLYCOSYLTRANSFERASE WBBK-RELATED"/>
    <property type="match status" value="1"/>
</dbReference>
<accession>A0ABX0Z1C7</accession>
<keyword evidence="1" id="KW-0808">Transferase</keyword>
<feature type="domain" description="Glycosyl transferase family 1" evidence="2">
    <location>
        <begin position="150"/>
        <end position="269"/>
    </location>
</feature>